<keyword evidence="4" id="KW-1185">Reference proteome</keyword>
<organism evidence="3 4">
    <name type="scientific">Halostagnicola kamekurae</name>
    <dbReference type="NCBI Taxonomy" id="619731"/>
    <lineage>
        <taxon>Archaea</taxon>
        <taxon>Methanobacteriati</taxon>
        <taxon>Methanobacteriota</taxon>
        <taxon>Stenosarchaea group</taxon>
        <taxon>Halobacteria</taxon>
        <taxon>Halobacteriales</taxon>
        <taxon>Natrialbaceae</taxon>
        <taxon>Halostagnicola</taxon>
    </lineage>
</organism>
<dbReference type="GO" id="GO:0006310">
    <property type="term" value="P:DNA recombination"/>
    <property type="evidence" value="ECO:0007669"/>
    <property type="project" value="UniProtKB-KW"/>
</dbReference>
<reference evidence="4" key="1">
    <citation type="submission" date="2016-10" db="EMBL/GenBank/DDBJ databases">
        <authorList>
            <person name="Varghese N."/>
            <person name="Submissions S."/>
        </authorList>
    </citation>
    <scope>NUCLEOTIDE SEQUENCE [LARGE SCALE GENOMIC DNA]</scope>
    <source>
        <strain evidence="4">DSM 22427</strain>
    </source>
</reference>
<evidence type="ECO:0000313" key="4">
    <source>
        <dbReference type="Proteomes" id="UP000199199"/>
    </source>
</evidence>
<accession>A0A1I6UTD8</accession>
<evidence type="ECO:0000313" key="3">
    <source>
        <dbReference type="EMBL" id="SFT04660.1"/>
    </source>
</evidence>
<dbReference type="PROSITE" id="PS51898">
    <property type="entry name" value="TYR_RECOMBINASE"/>
    <property type="match status" value="1"/>
</dbReference>
<protein>
    <submittedName>
        <fullName evidence="3">Phage integrase family protein</fullName>
    </submittedName>
</protein>
<dbReference type="Gene3D" id="1.10.443.10">
    <property type="entry name" value="Intergrase catalytic core"/>
    <property type="match status" value="1"/>
</dbReference>
<dbReference type="InterPro" id="IPR011010">
    <property type="entry name" value="DNA_brk_join_enz"/>
</dbReference>
<dbReference type="AlphaFoldDB" id="A0A1I6UTD8"/>
<dbReference type="OrthoDB" id="142231at2157"/>
<gene>
    <name evidence="3" type="ORF">SAMN04488556_4077</name>
</gene>
<dbReference type="InterPro" id="IPR002104">
    <property type="entry name" value="Integrase_catalytic"/>
</dbReference>
<dbReference type="Pfam" id="PF00589">
    <property type="entry name" value="Phage_integrase"/>
    <property type="match status" value="1"/>
</dbReference>
<evidence type="ECO:0000259" key="2">
    <source>
        <dbReference type="PROSITE" id="PS51898"/>
    </source>
</evidence>
<dbReference type="EMBL" id="FOZS01000006">
    <property type="protein sequence ID" value="SFT04660.1"/>
    <property type="molecule type" value="Genomic_DNA"/>
</dbReference>
<dbReference type="GO" id="GO:0015074">
    <property type="term" value="P:DNA integration"/>
    <property type="evidence" value="ECO:0007669"/>
    <property type="project" value="InterPro"/>
</dbReference>
<feature type="domain" description="Tyr recombinase" evidence="2">
    <location>
        <begin position="3"/>
        <end position="173"/>
    </location>
</feature>
<keyword evidence="1" id="KW-0233">DNA recombination</keyword>
<evidence type="ECO:0000256" key="1">
    <source>
        <dbReference type="ARBA" id="ARBA00023172"/>
    </source>
</evidence>
<sequence>MSKDPTPLSPPKYNKLLKAAEERSHRHGFTVYALGYTGLRSSEFSRLSCEWLDSEKQMLQVPKDAVKGIRSRVRSIPLSEDGVERFEDFFTTRREVAISPSTVTKRVKSVSEDSLSENVTPQTLRSTFTTRLLQTEVPQSEIRQLLGYTPSKWDLVPADGYGVAEKKIRNGLY</sequence>
<dbReference type="SUPFAM" id="SSF56349">
    <property type="entry name" value="DNA breaking-rejoining enzymes"/>
    <property type="match status" value="1"/>
</dbReference>
<dbReference type="InterPro" id="IPR013762">
    <property type="entry name" value="Integrase-like_cat_sf"/>
</dbReference>
<dbReference type="Proteomes" id="UP000199199">
    <property type="component" value="Unassembled WGS sequence"/>
</dbReference>
<dbReference type="RefSeq" id="WP_092907463.1">
    <property type="nucleotide sequence ID" value="NZ_FOZS01000006.1"/>
</dbReference>
<name>A0A1I6UTD8_9EURY</name>
<dbReference type="GO" id="GO:0003677">
    <property type="term" value="F:DNA binding"/>
    <property type="evidence" value="ECO:0007669"/>
    <property type="project" value="InterPro"/>
</dbReference>
<proteinExistence type="predicted"/>